<dbReference type="Gene3D" id="3.30.565.10">
    <property type="entry name" value="Histidine kinase-like ATPase, C-terminal domain"/>
    <property type="match status" value="1"/>
</dbReference>
<dbReference type="PATRIC" id="fig|1144316.3.peg.3204"/>
<evidence type="ECO:0000259" key="3">
    <source>
        <dbReference type="PROSITE" id="PS50109"/>
    </source>
</evidence>
<dbReference type="SUPFAM" id="SSF55874">
    <property type="entry name" value="ATPase domain of HSP90 chaperone/DNA topoisomerase II/histidine kinase"/>
    <property type="match status" value="1"/>
</dbReference>
<dbReference type="InterPro" id="IPR011110">
    <property type="entry name" value="Reg_prop"/>
</dbReference>
<dbReference type="GO" id="GO:0000155">
    <property type="term" value="F:phosphorelay sensor kinase activity"/>
    <property type="evidence" value="ECO:0007669"/>
    <property type="project" value="TreeGrafter"/>
</dbReference>
<dbReference type="PROSITE" id="PS50109">
    <property type="entry name" value="HIS_KIN"/>
    <property type="match status" value="1"/>
</dbReference>
<dbReference type="PANTHER" id="PTHR43547:SF2">
    <property type="entry name" value="HYBRID SIGNAL TRANSDUCTION HISTIDINE KINASE C"/>
    <property type="match status" value="1"/>
</dbReference>
<name>J2K8S0_9FLAO</name>
<protein>
    <submittedName>
        <fullName evidence="4">Fused histidine kinase/two component regulator</fullName>
    </submittedName>
</protein>
<dbReference type="SUPFAM" id="SSF63829">
    <property type="entry name" value="Calcium-dependent phosphotriesterase"/>
    <property type="match status" value="1"/>
</dbReference>
<keyword evidence="1" id="KW-0597">Phosphoprotein</keyword>
<dbReference type="Proteomes" id="UP000007509">
    <property type="component" value="Unassembled WGS sequence"/>
</dbReference>
<proteinExistence type="predicted"/>
<dbReference type="InterPro" id="IPR013783">
    <property type="entry name" value="Ig-like_fold"/>
</dbReference>
<dbReference type="RefSeq" id="WP_007845383.1">
    <property type="nucleotide sequence ID" value="NZ_AKJY01000067.1"/>
</dbReference>
<dbReference type="OrthoDB" id="8676692at2"/>
<organism evidence="4 5">
    <name type="scientific">Chryseobacterium populi</name>
    <dbReference type="NCBI Taxonomy" id="1144316"/>
    <lineage>
        <taxon>Bacteria</taxon>
        <taxon>Pseudomonadati</taxon>
        <taxon>Bacteroidota</taxon>
        <taxon>Flavobacteriia</taxon>
        <taxon>Flavobacteriales</taxon>
        <taxon>Weeksellaceae</taxon>
        <taxon>Chryseobacterium group</taxon>
        <taxon>Chryseobacterium</taxon>
    </lineage>
</organism>
<feature type="coiled-coil region" evidence="2">
    <location>
        <begin position="759"/>
        <end position="786"/>
    </location>
</feature>
<keyword evidence="4" id="KW-0418">Kinase</keyword>
<dbReference type="Gene3D" id="2.60.40.10">
    <property type="entry name" value="Immunoglobulins"/>
    <property type="match status" value="1"/>
</dbReference>
<evidence type="ECO:0000313" key="4">
    <source>
        <dbReference type="EMBL" id="EJL69613.1"/>
    </source>
</evidence>
<keyword evidence="4" id="KW-0808">Transferase</keyword>
<sequence>MYKNIFSVFLFIFFSTVHSQKYNTEFYNTDNGLPQNSVKDIVKDKYGFIWMTTENGLVRYDGINFLVYKNFPLNSQRFTYFYGNIEKDSIFTGIDYGNKVLLHGKYPKAIRNLKKIQNIITKGNTNYFLYCSNYNFDTTQGGSFYMNFKNGRYYIKENALIYASYDSGAEENLKIKLIHTNIPKIFVLDEQMFYIDSQAKKVRKIEANKITNSYTSPLLTDINSKIFWNRVNNQVFILNKNTFYTCLYEKGQLKVTRLVQIDLKGNNLRSVYYDQFYRKLYLGDGTKGLQIISLSDFVPSKRDSQTFPSVFYSTLPYSDSSVITPSGDIYHRNGFVGTKNFKNYTQYFTDYDDKGNIIIKNERELRVYQKKSSYRDFVLVSTEESQIKDFFYDENRYYMLTIKSKIHGNTEFNGMLTLYKDKSFGEIEKKFFFNIETTKFLKTDNDHILVGTINGLYKVSLKSNKISRLATSNNLSIRNIVRTRDGNFWVTTLGKGFYLLKNDILIKMPCDINQNLSSAHTILEDQKGFFWIPSNNGLYRVHKDQLLKYAENKNYTVHYYRFSKKAGFDTNEFNGGCNITGNQLKNGEFVLPSLDGLVFFDPMKVKAYYPQNIYLERAQIDDKEVYFQNRLYATQKSNRIDIFIDVPYYANTDNIMIYAKLSGVPNAKWELIGKNRKFSAFNLGYGNHLLTIKMLVSDSGKFAYKKVNIIIPPYFYQTFWFKTLVFLGLSFLVYLLVKWRIGFLTRKNYELEKIISLRTKNLSDTVENLEITKIKLRKEIELQKKLIGTITHDITTPVKFIAMITDEVMEKKEFDQLRTEKVFSSIHKSSHQLYNFTMTLKEYADIYYHHRSDESKLYSLYKLVEEKKILFNAIAENNNTIINNDVNKNIYTWISKNILAAIIHNLLDNSVKFTKNGAITISSDIYEENIILMLQDTGTGMDEQKIEYYTQLQDNIEHEKLLLQKYGMGLHLVLQLLQMIESKIIFKKNKLRGTSFTLILKNKKDD</sequence>
<dbReference type="InterPro" id="IPR005467">
    <property type="entry name" value="His_kinase_dom"/>
</dbReference>
<dbReference type="InterPro" id="IPR015943">
    <property type="entry name" value="WD40/YVTN_repeat-like_dom_sf"/>
</dbReference>
<dbReference type="InterPro" id="IPR036890">
    <property type="entry name" value="HATPase_C_sf"/>
</dbReference>
<dbReference type="EMBL" id="AKJY01000067">
    <property type="protein sequence ID" value="EJL69613.1"/>
    <property type="molecule type" value="Genomic_DNA"/>
</dbReference>
<accession>J2K8S0</accession>
<dbReference type="Gene3D" id="2.130.10.10">
    <property type="entry name" value="YVTN repeat-like/Quinoprotein amine dehydrogenase"/>
    <property type="match status" value="2"/>
</dbReference>
<feature type="domain" description="Histidine kinase" evidence="3">
    <location>
        <begin position="789"/>
        <end position="1004"/>
    </location>
</feature>
<dbReference type="InterPro" id="IPR003594">
    <property type="entry name" value="HATPase_dom"/>
</dbReference>
<reference evidence="4 5" key="1">
    <citation type="journal article" date="2012" name="J. Bacteriol.">
        <title>Twenty-one genome sequences from Pseudomonas species and 19 genome sequences from diverse bacteria isolated from the rhizosphere and endosphere of Populus deltoides.</title>
        <authorList>
            <person name="Brown S.D."/>
            <person name="Utturkar S.M."/>
            <person name="Klingeman D.M."/>
            <person name="Johnson C.M."/>
            <person name="Martin S.L."/>
            <person name="Land M.L."/>
            <person name="Lu T.Y."/>
            <person name="Schadt C.W."/>
            <person name="Doktycz M.J."/>
            <person name="Pelletier D.A."/>
        </authorList>
    </citation>
    <scope>NUCLEOTIDE SEQUENCE [LARGE SCALE GENOMIC DNA]</scope>
    <source>
        <strain evidence="4 5">CF314</strain>
    </source>
</reference>
<dbReference type="SMART" id="SM00387">
    <property type="entry name" value="HATPase_c"/>
    <property type="match status" value="1"/>
</dbReference>
<keyword evidence="5" id="KW-1185">Reference proteome</keyword>
<evidence type="ECO:0000256" key="2">
    <source>
        <dbReference type="SAM" id="Coils"/>
    </source>
</evidence>
<evidence type="ECO:0000256" key="1">
    <source>
        <dbReference type="ARBA" id="ARBA00022553"/>
    </source>
</evidence>
<dbReference type="AlphaFoldDB" id="J2K8S0"/>
<keyword evidence="2" id="KW-0175">Coiled coil</keyword>
<dbReference type="PANTHER" id="PTHR43547">
    <property type="entry name" value="TWO-COMPONENT HISTIDINE KINASE"/>
    <property type="match status" value="1"/>
</dbReference>
<dbReference type="Pfam" id="PF07494">
    <property type="entry name" value="Reg_prop"/>
    <property type="match status" value="1"/>
</dbReference>
<evidence type="ECO:0000313" key="5">
    <source>
        <dbReference type="Proteomes" id="UP000007509"/>
    </source>
</evidence>
<gene>
    <name evidence="4" type="ORF">PMI13_03186</name>
</gene>
<comment type="caution">
    <text evidence="4">The sequence shown here is derived from an EMBL/GenBank/DDBJ whole genome shotgun (WGS) entry which is preliminary data.</text>
</comment>
<dbReference type="Pfam" id="PF02518">
    <property type="entry name" value="HATPase_c"/>
    <property type="match status" value="1"/>
</dbReference>